<dbReference type="SUPFAM" id="SSF52518">
    <property type="entry name" value="Thiamin diphosphate-binding fold (THDP-binding)"/>
    <property type="match status" value="1"/>
</dbReference>
<proteinExistence type="predicted"/>
<dbReference type="CDD" id="cd07035">
    <property type="entry name" value="TPP_PYR_POX_like"/>
    <property type="match status" value="1"/>
</dbReference>
<name>A0A382KCU2_9ZZZZ</name>
<dbReference type="EMBL" id="UINC01080138">
    <property type="protein sequence ID" value="SVC22804.1"/>
    <property type="molecule type" value="Genomic_DNA"/>
</dbReference>
<dbReference type="InterPro" id="IPR029061">
    <property type="entry name" value="THDP-binding"/>
</dbReference>
<reference evidence="2" key="1">
    <citation type="submission" date="2018-05" db="EMBL/GenBank/DDBJ databases">
        <authorList>
            <person name="Lanie J.A."/>
            <person name="Ng W.-L."/>
            <person name="Kazmierczak K.M."/>
            <person name="Andrzejewski T.M."/>
            <person name="Davidsen T.M."/>
            <person name="Wayne K.J."/>
            <person name="Tettelin H."/>
            <person name="Glass J.I."/>
            <person name="Rusch D."/>
            <person name="Podicherti R."/>
            <person name="Tsui H.-C.T."/>
            <person name="Winkler M.E."/>
        </authorList>
    </citation>
    <scope>NUCLEOTIDE SEQUENCE</scope>
</reference>
<accession>A0A382KCU2</accession>
<evidence type="ECO:0000259" key="1">
    <source>
        <dbReference type="Pfam" id="PF02776"/>
    </source>
</evidence>
<sequence length="38" mass="4109">MANLMTGAEIVFKALEDQGVKHIFGYPGGAVLPIYDEL</sequence>
<dbReference type="Pfam" id="PF02776">
    <property type="entry name" value="TPP_enzyme_N"/>
    <property type="match status" value="1"/>
</dbReference>
<dbReference type="GO" id="GO:0030976">
    <property type="term" value="F:thiamine pyrophosphate binding"/>
    <property type="evidence" value="ECO:0007669"/>
    <property type="project" value="InterPro"/>
</dbReference>
<gene>
    <name evidence="2" type="ORF">METZ01_LOCUS275658</name>
</gene>
<organism evidence="2">
    <name type="scientific">marine metagenome</name>
    <dbReference type="NCBI Taxonomy" id="408172"/>
    <lineage>
        <taxon>unclassified sequences</taxon>
        <taxon>metagenomes</taxon>
        <taxon>ecological metagenomes</taxon>
    </lineage>
</organism>
<evidence type="ECO:0000313" key="2">
    <source>
        <dbReference type="EMBL" id="SVC22804.1"/>
    </source>
</evidence>
<feature type="non-terminal residue" evidence="2">
    <location>
        <position position="38"/>
    </location>
</feature>
<dbReference type="InterPro" id="IPR012001">
    <property type="entry name" value="Thiamin_PyroP_enz_TPP-bd_dom"/>
</dbReference>
<dbReference type="AlphaFoldDB" id="A0A382KCU2"/>
<dbReference type="Gene3D" id="3.40.50.970">
    <property type="match status" value="1"/>
</dbReference>
<feature type="domain" description="Thiamine pyrophosphate enzyme N-terminal TPP-binding" evidence="1">
    <location>
        <begin position="5"/>
        <end position="38"/>
    </location>
</feature>
<protein>
    <recommendedName>
        <fullName evidence="1">Thiamine pyrophosphate enzyme N-terminal TPP-binding domain-containing protein</fullName>
    </recommendedName>
</protein>